<feature type="region of interest" description="Disordered" evidence="2">
    <location>
        <begin position="368"/>
        <end position="388"/>
    </location>
</feature>
<evidence type="ECO:0000259" key="3">
    <source>
        <dbReference type="Pfam" id="PF22936"/>
    </source>
</evidence>
<keyword evidence="1" id="KW-0175">Coiled coil</keyword>
<evidence type="ECO:0000313" key="5">
    <source>
        <dbReference type="Proteomes" id="UP001151760"/>
    </source>
</evidence>
<protein>
    <recommendedName>
        <fullName evidence="3">Retrovirus-related Pol polyprotein from transposon TNT 1-94-like beta-barrel domain-containing protein</fullName>
    </recommendedName>
</protein>
<reference evidence="4" key="2">
    <citation type="submission" date="2022-01" db="EMBL/GenBank/DDBJ databases">
        <authorList>
            <person name="Yamashiro T."/>
            <person name="Shiraishi A."/>
            <person name="Satake H."/>
            <person name="Nakayama K."/>
        </authorList>
    </citation>
    <scope>NUCLEOTIDE SEQUENCE</scope>
</reference>
<dbReference type="Pfam" id="PF22936">
    <property type="entry name" value="Pol_BBD"/>
    <property type="match status" value="1"/>
</dbReference>
<organism evidence="4 5">
    <name type="scientific">Tanacetum coccineum</name>
    <dbReference type="NCBI Taxonomy" id="301880"/>
    <lineage>
        <taxon>Eukaryota</taxon>
        <taxon>Viridiplantae</taxon>
        <taxon>Streptophyta</taxon>
        <taxon>Embryophyta</taxon>
        <taxon>Tracheophyta</taxon>
        <taxon>Spermatophyta</taxon>
        <taxon>Magnoliopsida</taxon>
        <taxon>eudicotyledons</taxon>
        <taxon>Gunneridae</taxon>
        <taxon>Pentapetalae</taxon>
        <taxon>asterids</taxon>
        <taxon>campanulids</taxon>
        <taxon>Asterales</taxon>
        <taxon>Asteraceae</taxon>
        <taxon>Asteroideae</taxon>
        <taxon>Anthemideae</taxon>
        <taxon>Anthemidinae</taxon>
        <taxon>Tanacetum</taxon>
    </lineage>
</organism>
<dbReference type="Proteomes" id="UP001151760">
    <property type="component" value="Unassembled WGS sequence"/>
</dbReference>
<dbReference type="EMBL" id="BQNB010014981">
    <property type="protein sequence ID" value="GJT34634.1"/>
    <property type="molecule type" value="Genomic_DNA"/>
</dbReference>
<keyword evidence="5" id="KW-1185">Reference proteome</keyword>
<sequence>MSENEDKYHDTILDLEKKLKKNVDLFLKISNSLQAMFMLGPKPLSVYDQQLKLGLGYPNPYTLRQAISECPKLYVASKTGNIEIPLNVRDSEETLEDAFKNSGYKNMAKTVARASMFYTSKEEIALNDFCRDQVKPLLNELLEYFDGFQNLFQKDIKYMKDAFEQNDVYLDEIERQNELLKDQLLEASLKHDIELCVLLSHECVDESLHDELERVKKISLEIQEGLKARIKILEKDVQRCEKKIQKLEDENVSLDFKVQSLIKERDNAKMEYKKLFDSIKKTRSQTQKEMDELIAHVSEKTYAYGAIRAENQNLLVTISELKARMKNGENGKSVNTKFDKTHGSQSFLCVTPLNKNASQKQTVVLKTKENHVESKPVTLQTSHNKQTRTHQNTNVISPGMYRVVTQQESQTNKTKNVLSSTGMNATSSVTRPKSRDSHVKTSVLDVSKNEAKKEAVYVRKNKQTDNTFAKVVSNKENDYQNPFETTFVAPKTRFSEKATQSKTLDTTSVASKSKIDEASASKAKDKVVQIVLWVVDSGCSKHMTGDRSLLRNFVEKFMGTVRFGNDNFAAITGYGDYIHGNITILYVYYVEGDDLLTGDAIQI</sequence>
<comment type="caution">
    <text evidence="4">The sequence shown here is derived from an EMBL/GenBank/DDBJ whole genome shotgun (WGS) entry which is preliminary data.</text>
</comment>
<accession>A0ABQ5DBY8</accession>
<evidence type="ECO:0000313" key="4">
    <source>
        <dbReference type="EMBL" id="GJT34634.1"/>
    </source>
</evidence>
<evidence type="ECO:0000256" key="1">
    <source>
        <dbReference type="SAM" id="Coils"/>
    </source>
</evidence>
<feature type="domain" description="Retrovirus-related Pol polyprotein from transposon TNT 1-94-like beta-barrel" evidence="3">
    <location>
        <begin position="533"/>
        <end position="590"/>
    </location>
</feature>
<feature type="compositionally biased region" description="Polar residues" evidence="2">
    <location>
        <begin position="377"/>
        <end position="388"/>
    </location>
</feature>
<feature type="coiled-coil region" evidence="1">
    <location>
        <begin position="223"/>
        <end position="264"/>
    </location>
</feature>
<proteinExistence type="predicted"/>
<evidence type="ECO:0000256" key="2">
    <source>
        <dbReference type="SAM" id="MobiDB-lite"/>
    </source>
</evidence>
<feature type="region of interest" description="Disordered" evidence="2">
    <location>
        <begin position="408"/>
        <end position="440"/>
    </location>
</feature>
<name>A0ABQ5DBY8_9ASTR</name>
<feature type="compositionally biased region" description="Polar residues" evidence="2">
    <location>
        <begin position="408"/>
        <end position="431"/>
    </location>
</feature>
<dbReference type="InterPro" id="IPR054722">
    <property type="entry name" value="PolX-like_BBD"/>
</dbReference>
<gene>
    <name evidence="4" type="ORF">Tco_0925053</name>
</gene>
<reference evidence="4" key="1">
    <citation type="journal article" date="2022" name="Int. J. Mol. Sci.">
        <title>Draft Genome of Tanacetum Coccineum: Genomic Comparison of Closely Related Tanacetum-Family Plants.</title>
        <authorList>
            <person name="Yamashiro T."/>
            <person name="Shiraishi A."/>
            <person name="Nakayama K."/>
            <person name="Satake H."/>
        </authorList>
    </citation>
    <scope>NUCLEOTIDE SEQUENCE</scope>
</reference>